<evidence type="ECO:0000313" key="2">
    <source>
        <dbReference type="EMBL" id="ORV02637.1"/>
    </source>
</evidence>
<dbReference type="Proteomes" id="UP000193484">
    <property type="component" value="Unassembled WGS sequence"/>
</dbReference>
<sequence>MPPVTETVAAAPTVTRTRTRIWELEHWHPSARLVLRWALIAVLTVVAFHRSLADLVLATSGGSLISYVWLLPPAGALAALGVARRQRTELPIHDRQTDLIVGGMGLVLSVLLHSVLLARYQQYYRLLQLDLLAMWVFLVCAATLLFGLRPVIRFTAVWVLMGAVFPLWYYLLVILAGGGSGAAAVGTLAIAGAAAGIAVGRTARRGVIGAAVAWAVGLGVLGLLALIAPNVPIVVYQLLPALTAIAGTGLAMYLLSRRGAPKRLFDRKMEPLSTNQVWKVVPVIAAVAVGLSLVPLPEPETGVPRHVDARMLDGPPAPPPGWRVAATADYPWVSRVFGRDALLQRQKLAAVTGDHRFDKFARPRTLVLDTLTTEFPHRLKVFPPVVIYDTSELRFGASRTVDLGHGVTGSLGSAVDDRLLVTWKELTWTWTNGTQSQRMMVVAVDNHEDKAPFPEPTGGLVQTLNTILILLFRGNAALTDDQPNLKDDDLVLEFARGVVDRQFAGAGPSR</sequence>
<keyword evidence="1" id="KW-0472">Membrane</keyword>
<protein>
    <submittedName>
        <fullName evidence="2">Uncharacterized protein</fullName>
    </submittedName>
</protein>
<feature type="transmembrane region" description="Helical" evidence="1">
    <location>
        <begin position="234"/>
        <end position="256"/>
    </location>
</feature>
<accession>A0A1X1RBM5</accession>
<reference evidence="2 3" key="1">
    <citation type="submission" date="2016-01" db="EMBL/GenBank/DDBJ databases">
        <title>The new phylogeny of the genus Mycobacterium.</title>
        <authorList>
            <person name="Tarcisio F."/>
            <person name="Conor M."/>
            <person name="Antonella G."/>
            <person name="Elisabetta G."/>
            <person name="Giulia F.S."/>
            <person name="Sara T."/>
            <person name="Anna F."/>
            <person name="Clotilde B."/>
            <person name="Roberto B."/>
            <person name="Veronica D.S."/>
            <person name="Fabio R."/>
            <person name="Monica P."/>
            <person name="Olivier J."/>
            <person name="Enrico T."/>
            <person name="Nicola S."/>
        </authorList>
    </citation>
    <scope>NUCLEOTIDE SEQUENCE [LARGE SCALE GENOMIC DNA]</scope>
    <source>
        <strain evidence="2 3">DSM 44179</strain>
    </source>
</reference>
<name>A0A1X1RBM5_MYCFA</name>
<feature type="transmembrane region" description="Helical" evidence="1">
    <location>
        <begin position="182"/>
        <end position="200"/>
    </location>
</feature>
<feature type="transmembrane region" description="Helical" evidence="1">
    <location>
        <begin position="99"/>
        <end position="120"/>
    </location>
</feature>
<gene>
    <name evidence="2" type="ORF">AWC04_12000</name>
</gene>
<comment type="caution">
    <text evidence="2">The sequence shown here is derived from an EMBL/GenBank/DDBJ whole genome shotgun (WGS) entry which is preliminary data.</text>
</comment>
<dbReference type="EMBL" id="LQOJ01000040">
    <property type="protein sequence ID" value="ORV02637.1"/>
    <property type="molecule type" value="Genomic_DNA"/>
</dbReference>
<feature type="transmembrane region" description="Helical" evidence="1">
    <location>
        <begin position="64"/>
        <end position="83"/>
    </location>
</feature>
<feature type="transmembrane region" description="Helical" evidence="1">
    <location>
        <begin position="155"/>
        <end position="176"/>
    </location>
</feature>
<evidence type="ECO:0000313" key="3">
    <source>
        <dbReference type="Proteomes" id="UP000193484"/>
    </source>
</evidence>
<feature type="transmembrane region" description="Helical" evidence="1">
    <location>
        <begin position="33"/>
        <end position="52"/>
    </location>
</feature>
<evidence type="ECO:0000256" key="1">
    <source>
        <dbReference type="SAM" id="Phobius"/>
    </source>
</evidence>
<organism evidence="2 3">
    <name type="scientific">Mycolicibacterium fallax</name>
    <name type="common">Mycobacterium fallax</name>
    <dbReference type="NCBI Taxonomy" id="1793"/>
    <lineage>
        <taxon>Bacteria</taxon>
        <taxon>Bacillati</taxon>
        <taxon>Actinomycetota</taxon>
        <taxon>Actinomycetes</taxon>
        <taxon>Mycobacteriales</taxon>
        <taxon>Mycobacteriaceae</taxon>
        <taxon>Mycolicibacterium</taxon>
    </lineage>
</organism>
<keyword evidence="1" id="KW-0812">Transmembrane</keyword>
<dbReference type="AlphaFoldDB" id="A0A1X1RBM5"/>
<dbReference type="STRING" id="1793.AWC04_12000"/>
<feature type="transmembrane region" description="Helical" evidence="1">
    <location>
        <begin position="126"/>
        <end position="148"/>
    </location>
</feature>
<proteinExistence type="predicted"/>
<feature type="transmembrane region" description="Helical" evidence="1">
    <location>
        <begin position="277"/>
        <end position="296"/>
    </location>
</feature>
<keyword evidence="1" id="KW-1133">Transmembrane helix</keyword>
<keyword evidence="3" id="KW-1185">Reference proteome</keyword>
<feature type="transmembrane region" description="Helical" evidence="1">
    <location>
        <begin position="207"/>
        <end position="228"/>
    </location>
</feature>